<feature type="domain" description="GmrSD restriction endonucleases N-terminal" evidence="1">
    <location>
        <begin position="12"/>
        <end position="153"/>
    </location>
</feature>
<dbReference type="EMBL" id="WSFA01000003">
    <property type="protein sequence ID" value="NDL37610.1"/>
    <property type="molecule type" value="Genomic_DNA"/>
</dbReference>
<evidence type="ECO:0000313" key="3">
    <source>
        <dbReference type="Proteomes" id="UP000479300"/>
    </source>
</evidence>
<protein>
    <submittedName>
        <fullName evidence="2">DUF262 domain-containing protein</fullName>
    </submittedName>
</protein>
<sequence>MIDYRVRSVSLLNLVNDIRSKKLIPDAYFQRNLVWREKHKVDFIDTILSGYPFPQIFISKGKIDVDRMITVSCIVDGQQRTNAIMEFIDDKFPVRNKYFNELDGDEKANFLKYEIAVIELDLENDDPKVNDIFQRINRTSNSLTNIEKLASQYSTSDYMLVAKLLTDQIDISWIEDGEAMFKEDPNIPVEFYSWAKTKEVNNFRKLILEKGIYTSSDFIRKVHLIHILNIMSTYLYSFFHRNEKTYDYLNSYSYVFEEKDELIDNFEKTAYIILKMKFTSKSYWLNKANFFTLFLSIVSNVRNKNIINISLLKEKLNYFSDHLPDDYKLAASEAVNDKKERQLRAVYIDKIVSECVSCQL</sequence>
<dbReference type="AlphaFoldDB" id="A0A6L9JJ61"/>
<organism evidence="2 3">
    <name type="scientific">Photorhabdus laumondii subsp. laumondii</name>
    <name type="common">Photorhabdus luminescens subsp. laumondii</name>
    <dbReference type="NCBI Taxonomy" id="141679"/>
    <lineage>
        <taxon>Bacteria</taxon>
        <taxon>Pseudomonadati</taxon>
        <taxon>Pseudomonadota</taxon>
        <taxon>Gammaproteobacteria</taxon>
        <taxon>Enterobacterales</taxon>
        <taxon>Morganellaceae</taxon>
        <taxon>Photorhabdus</taxon>
    </lineage>
</organism>
<proteinExistence type="predicted"/>
<evidence type="ECO:0000259" key="1">
    <source>
        <dbReference type="Pfam" id="PF03235"/>
    </source>
</evidence>
<dbReference type="Pfam" id="PF03235">
    <property type="entry name" value="GmrSD_N"/>
    <property type="match status" value="1"/>
</dbReference>
<dbReference type="GeneID" id="48848885"/>
<dbReference type="RefSeq" id="WP_011146845.1">
    <property type="nucleotide sequence ID" value="NZ_CAWPHK010000003.1"/>
</dbReference>
<gene>
    <name evidence="2" type="ORF">GPY51_01980</name>
</gene>
<evidence type="ECO:0000313" key="2">
    <source>
        <dbReference type="EMBL" id="NDL37610.1"/>
    </source>
</evidence>
<name>A0A6L9JJ61_PHOLM</name>
<accession>A0A6L9JJ61</accession>
<dbReference type="PANTHER" id="PTHR39639">
    <property type="entry name" value="CHROMOSOME 16, WHOLE GENOME SHOTGUN SEQUENCE"/>
    <property type="match status" value="1"/>
</dbReference>
<dbReference type="Proteomes" id="UP000479300">
    <property type="component" value="Unassembled WGS sequence"/>
</dbReference>
<dbReference type="KEGG" id="plum:A4R40_13055"/>
<dbReference type="PANTHER" id="PTHR39639:SF1">
    <property type="entry name" value="DUF262 DOMAIN-CONTAINING PROTEIN"/>
    <property type="match status" value="1"/>
</dbReference>
<comment type="caution">
    <text evidence="2">The sequence shown here is derived from an EMBL/GenBank/DDBJ whole genome shotgun (WGS) entry which is preliminary data.</text>
</comment>
<reference evidence="2 3" key="1">
    <citation type="submission" date="2019-12" db="EMBL/GenBank/DDBJ databases">
        <title>Engineering Photorhabdus to improve their lethality against agricultural pests.</title>
        <authorList>
            <person name="Machado R.A.R."/>
        </authorList>
    </citation>
    <scope>NUCLEOTIDE SEQUENCE [LARGE SCALE GENOMIC DNA]</scope>
    <source>
        <strain evidence="2 3">EN01</strain>
    </source>
</reference>
<dbReference type="InterPro" id="IPR004919">
    <property type="entry name" value="GmrSD_N"/>
</dbReference>
<dbReference type="OMA" id="YPFPEIY"/>